<protein>
    <submittedName>
        <fullName evidence="3">Phosphohydrolase</fullName>
    </submittedName>
</protein>
<sequence>MFARLTFAFGSPEFRMRWGRKTQRFYVNARAIIEREHAGTREVLLQQRAKPGEPRTMELPGGQLDLFEGITQALAREVREETGLTVTAFLDDLNRTHTVTPGAEVECLTPAFVYQTLRGPVDSVGFFFRVQATGELIRQGDHAQGHVWLPFPQVRRQLDHDPAHFNWLTQAALRHLFAHAWREQATRHTCPDTSDTNMAG</sequence>
<dbReference type="AlphaFoldDB" id="A0A2T3WBW9"/>
<comment type="caution">
    <text evidence="3">The sequence shown here is derived from an EMBL/GenBank/DDBJ whole genome shotgun (WGS) entry which is preliminary data.</text>
</comment>
<dbReference type="EMBL" id="PYSV01000002">
    <property type="protein sequence ID" value="PTA69243.1"/>
    <property type="molecule type" value="Genomic_DNA"/>
</dbReference>
<dbReference type="InterPro" id="IPR020084">
    <property type="entry name" value="NUDIX_hydrolase_CS"/>
</dbReference>
<dbReference type="PROSITE" id="PS51462">
    <property type="entry name" value="NUDIX"/>
    <property type="match status" value="1"/>
</dbReference>
<feature type="domain" description="Nudix hydrolase" evidence="2">
    <location>
        <begin position="24"/>
        <end position="175"/>
    </location>
</feature>
<gene>
    <name evidence="3" type="ORF">C8263_02545</name>
</gene>
<evidence type="ECO:0000313" key="3">
    <source>
        <dbReference type="EMBL" id="PTA69243.1"/>
    </source>
</evidence>
<dbReference type="Gene3D" id="3.90.79.10">
    <property type="entry name" value="Nucleoside Triphosphate Pyrophosphohydrolase"/>
    <property type="match status" value="1"/>
</dbReference>
<keyword evidence="1 3" id="KW-0378">Hydrolase</keyword>
<dbReference type="PANTHER" id="PTHR43736">
    <property type="entry name" value="ADP-RIBOSE PYROPHOSPHATASE"/>
    <property type="match status" value="1"/>
</dbReference>
<dbReference type="Pfam" id="PF00293">
    <property type="entry name" value="NUDIX"/>
    <property type="match status" value="1"/>
</dbReference>
<dbReference type="PROSITE" id="PS00893">
    <property type="entry name" value="NUDIX_BOX"/>
    <property type="match status" value="1"/>
</dbReference>
<evidence type="ECO:0000256" key="1">
    <source>
        <dbReference type="ARBA" id="ARBA00022801"/>
    </source>
</evidence>
<dbReference type="InterPro" id="IPR000086">
    <property type="entry name" value="NUDIX_hydrolase_dom"/>
</dbReference>
<keyword evidence="4" id="KW-1185">Reference proteome</keyword>
<dbReference type="PANTHER" id="PTHR43736:SF1">
    <property type="entry name" value="DIHYDRONEOPTERIN TRIPHOSPHATE DIPHOSPHATASE"/>
    <property type="match status" value="1"/>
</dbReference>
<evidence type="ECO:0000259" key="2">
    <source>
        <dbReference type="PROSITE" id="PS51462"/>
    </source>
</evidence>
<evidence type="ECO:0000313" key="4">
    <source>
        <dbReference type="Proteomes" id="UP000240317"/>
    </source>
</evidence>
<proteinExistence type="predicted"/>
<organism evidence="3 4">
    <name type="scientific">Deinococcus arcticus</name>
    <dbReference type="NCBI Taxonomy" id="2136176"/>
    <lineage>
        <taxon>Bacteria</taxon>
        <taxon>Thermotogati</taxon>
        <taxon>Deinococcota</taxon>
        <taxon>Deinococci</taxon>
        <taxon>Deinococcales</taxon>
        <taxon>Deinococcaceae</taxon>
        <taxon>Deinococcus</taxon>
    </lineage>
</organism>
<reference evidence="3 4" key="1">
    <citation type="submission" date="2018-03" db="EMBL/GenBank/DDBJ databases">
        <title>Draft genome of Deinococcus sp. OD32.</title>
        <authorList>
            <person name="Wang X.-P."/>
            <person name="Du Z.-J."/>
        </authorList>
    </citation>
    <scope>NUCLEOTIDE SEQUENCE [LARGE SCALE GENOMIC DNA]</scope>
    <source>
        <strain evidence="3 4">OD32</strain>
    </source>
</reference>
<accession>A0A2T3WBW9</accession>
<dbReference type="Proteomes" id="UP000240317">
    <property type="component" value="Unassembled WGS sequence"/>
</dbReference>
<dbReference type="GO" id="GO:0016787">
    <property type="term" value="F:hydrolase activity"/>
    <property type="evidence" value="ECO:0007669"/>
    <property type="project" value="UniProtKB-KW"/>
</dbReference>
<dbReference type="InterPro" id="IPR015797">
    <property type="entry name" value="NUDIX_hydrolase-like_dom_sf"/>
</dbReference>
<name>A0A2T3WBW9_9DEIO</name>
<dbReference type="SUPFAM" id="SSF55811">
    <property type="entry name" value="Nudix"/>
    <property type="match status" value="1"/>
</dbReference>